<protein>
    <recommendedName>
        <fullName evidence="1">DUF397 domain-containing protein</fullName>
    </recommendedName>
</protein>
<proteinExistence type="predicted"/>
<sequence>MNFWISVSVATDDTNVPYFGDFIMKNVFGNGCPFTVKANGQKVDEDGFVTSSLTYITNRRTCVSVKIGDGHVQVRDTKDASKTALTFSPDEWRAFVGGVKNGEFDL</sequence>
<reference evidence="2 3" key="1">
    <citation type="journal article" date="2015" name="Nature">
        <title>rRNA introns, odd ribosomes, and small enigmatic genomes across a large radiation of phyla.</title>
        <authorList>
            <person name="Brown C.T."/>
            <person name="Hug L.A."/>
            <person name="Thomas B.C."/>
            <person name="Sharon I."/>
            <person name="Castelle C.J."/>
            <person name="Singh A."/>
            <person name="Wilkins M.J."/>
            <person name="Williams K.H."/>
            <person name="Banfield J.F."/>
        </authorList>
    </citation>
    <scope>NUCLEOTIDE SEQUENCE [LARGE SCALE GENOMIC DNA]</scope>
</reference>
<dbReference type="AlphaFoldDB" id="A0A0G1BKU9"/>
<dbReference type="STRING" id="1618756.UV12_C0015G0005"/>
<accession>A0A0G1BKU9</accession>
<name>A0A0G1BKU9_9BACT</name>
<organism evidence="2 3">
    <name type="scientific">Candidatus Nomurabacteria bacterium GW2011_GWC2_42_20</name>
    <dbReference type="NCBI Taxonomy" id="1618756"/>
    <lineage>
        <taxon>Bacteria</taxon>
        <taxon>Candidatus Nomuraibacteriota</taxon>
    </lineage>
</organism>
<evidence type="ECO:0000313" key="3">
    <source>
        <dbReference type="Proteomes" id="UP000034704"/>
    </source>
</evidence>
<dbReference type="InterPro" id="IPR007278">
    <property type="entry name" value="DUF397"/>
</dbReference>
<feature type="domain" description="DUF397" evidence="1">
    <location>
        <begin position="58"/>
        <end position="100"/>
    </location>
</feature>
<dbReference type="Proteomes" id="UP000034704">
    <property type="component" value="Unassembled WGS sequence"/>
</dbReference>
<dbReference type="Pfam" id="PF04149">
    <property type="entry name" value="DUF397"/>
    <property type="match status" value="1"/>
</dbReference>
<evidence type="ECO:0000259" key="1">
    <source>
        <dbReference type="Pfam" id="PF04149"/>
    </source>
</evidence>
<comment type="caution">
    <text evidence="2">The sequence shown here is derived from an EMBL/GenBank/DDBJ whole genome shotgun (WGS) entry which is preliminary data.</text>
</comment>
<gene>
    <name evidence="2" type="ORF">UV12_C0015G0005</name>
</gene>
<dbReference type="EMBL" id="LCDG01000015">
    <property type="protein sequence ID" value="KKS46911.1"/>
    <property type="molecule type" value="Genomic_DNA"/>
</dbReference>
<evidence type="ECO:0000313" key="2">
    <source>
        <dbReference type="EMBL" id="KKS46911.1"/>
    </source>
</evidence>